<name>F3NKR5_9ACTN</name>
<sequence length="37" mass="3895">MCVNKRREPTTAEGGTRRSTGVGEVRKGNAAGGVVHR</sequence>
<organism evidence="2 3">
    <name type="scientific">Streptomyces griseoaurantiacus M045</name>
    <dbReference type="NCBI Taxonomy" id="996637"/>
    <lineage>
        <taxon>Bacteria</taxon>
        <taxon>Bacillati</taxon>
        <taxon>Actinomycetota</taxon>
        <taxon>Actinomycetes</taxon>
        <taxon>Kitasatosporales</taxon>
        <taxon>Streptomycetaceae</taxon>
        <taxon>Streptomyces</taxon>
        <taxon>Streptomyces aurantiacus group</taxon>
    </lineage>
</organism>
<keyword evidence="3" id="KW-1185">Reference proteome</keyword>
<comment type="caution">
    <text evidence="2">The sequence shown here is derived from an EMBL/GenBank/DDBJ whole genome shotgun (WGS) entry which is preliminary data.</text>
</comment>
<dbReference type="AlphaFoldDB" id="F3NKR5"/>
<reference evidence="2 3" key="1">
    <citation type="journal article" date="2011" name="J. Bacteriol.">
        <title>Draft genome sequence of the marine bacterium Streptomyces griseoaurantiacus M045, which produces novel manumycin-type antibiotics with a pABA core component.</title>
        <authorList>
            <person name="Li F."/>
            <person name="Jiang P."/>
            <person name="Zheng H."/>
            <person name="Wang S."/>
            <person name="Zhao G."/>
            <person name="Qin S."/>
            <person name="Liu Z."/>
        </authorList>
    </citation>
    <scope>NUCLEOTIDE SEQUENCE [LARGE SCALE GENOMIC DNA]</scope>
    <source>
        <strain evidence="2 3">M045</strain>
    </source>
</reference>
<dbReference type="EMBL" id="AEYX01000039">
    <property type="protein sequence ID" value="EGG45641.1"/>
    <property type="molecule type" value="Genomic_DNA"/>
</dbReference>
<feature type="compositionally biased region" description="Basic and acidic residues" evidence="1">
    <location>
        <begin position="1"/>
        <end position="10"/>
    </location>
</feature>
<evidence type="ECO:0000313" key="3">
    <source>
        <dbReference type="Proteomes" id="UP000003022"/>
    </source>
</evidence>
<accession>F3NKR5</accession>
<evidence type="ECO:0000313" key="2">
    <source>
        <dbReference type="EMBL" id="EGG45641.1"/>
    </source>
</evidence>
<dbReference type="Proteomes" id="UP000003022">
    <property type="component" value="Unassembled WGS sequence"/>
</dbReference>
<protein>
    <submittedName>
        <fullName evidence="2">Uncharacterized protein</fullName>
    </submittedName>
</protein>
<feature type="region of interest" description="Disordered" evidence="1">
    <location>
        <begin position="1"/>
        <end position="37"/>
    </location>
</feature>
<proteinExistence type="predicted"/>
<gene>
    <name evidence="2" type="ORF">SGM_3729</name>
</gene>
<evidence type="ECO:0000256" key="1">
    <source>
        <dbReference type="SAM" id="MobiDB-lite"/>
    </source>
</evidence>
<dbReference type="STRING" id="996637.SGM_3729"/>